<dbReference type="Proteomes" id="UP000693970">
    <property type="component" value="Unassembled WGS sequence"/>
</dbReference>
<reference evidence="3" key="1">
    <citation type="journal article" date="2021" name="Sci. Rep.">
        <title>Diploid genomic architecture of Nitzschia inconspicua, an elite biomass production diatom.</title>
        <authorList>
            <person name="Oliver A."/>
            <person name="Podell S."/>
            <person name="Pinowska A."/>
            <person name="Traller J.C."/>
            <person name="Smith S.R."/>
            <person name="McClure R."/>
            <person name="Beliaev A."/>
            <person name="Bohutskyi P."/>
            <person name="Hill E.A."/>
            <person name="Rabines A."/>
            <person name="Zheng H."/>
            <person name="Allen L.Z."/>
            <person name="Kuo A."/>
            <person name="Grigoriev I.V."/>
            <person name="Allen A.E."/>
            <person name="Hazlebeck D."/>
            <person name="Allen E.E."/>
        </authorList>
    </citation>
    <scope>NUCLEOTIDE SEQUENCE</scope>
    <source>
        <strain evidence="3">Hildebrandi</strain>
    </source>
</reference>
<evidence type="ECO:0000313" key="3">
    <source>
        <dbReference type="EMBL" id="KAG7348372.1"/>
    </source>
</evidence>
<feature type="compositionally biased region" description="Polar residues" evidence="1">
    <location>
        <begin position="75"/>
        <end position="97"/>
    </location>
</feature>
<dbReference type="Pfam" id="PF04577">
    <property type="entry name" value="Glyco_transf_61"/>
    <property type="match status" value="1"/>
</dbReference>
<protein>
    <submittedName>
        <fullName evidence="3">DUF563 domain containing protein</fullName>
    </submittedName>
</protein>
<dbReference type="GO" id="GO:0016757">
    <property type="term" value="F:glycosyltransferase activity"/>
    <property type="evidence" value="ECO:0007669"/>
    <property type="project" value="InterPro"/>
</dbReference>
<gene>
    <name evidence="3" type="ORF">IV203_017077</name>
</gene>
<proteinExistence type="predicted"/>
<dbReference type="InterPro" id="IPR049625">
    <property type="entry name" value="Glyco_transf_61_cat"/>
</dbReference>
<dbReference type="EMBL" id="JAGRRH010000020">
    <property type="protein sequence ID" value="KAG7348372.1"/>
    <property type="molecule type" value="Genomic_DNA"/>
</dbReference>
<evidence type="ECO:0000313" key="4">
    <source>
        <dbReference type="Proteomes" id="UP000693970"/>
    </source>
</evidence>
<organism evidence="3 4">
    <name type="scientific">Nitzschia inconspicua</name>
    <dbReference type="NCBI Taxonomy" id="303405"/>
    <lineage>
        <taxon>Eukaryota</taxon>
        <taxon>Sar</taxon>
        <taxon>Stramenopiles</taxon>
        <taxon>Ochrophyta</taxon>
        <taxon>Bacillariophyta</taxon>
        <taxon>Bacillariophyceae</taxon>
        <taxon>Bacillariophycidae</taxon>
        <taxon>Bacillariales</taxon>
        <taxon>Bacillariaceae</taxon>
        <taxon>Nitzschia</taxon>
    </lineage>
</organism>
<evidence type="ECO:0000256" key="1">
    <source>
        <dbReference type="SAM" id="MobiDB-lite"/>
    </source>
</evidence>
<accession>A0A9K3PI01</accession>
<comment type="caution">
    <text evidence="3">The sequence shown here is derived from an EMBL/GenBank/DDBJ whole genome shotgun (WGS) entry which is preliminary data.</text>
</comment>
<reference evidence="3" key="2">
    <citation type="submission" date="2021-04" db="EMBL/GenBank/DDBJ databases">
        <authorList>
            <person name="Podell S."/>
        </authorList>
    </citation>
    <scope>NUCLEOTIDE SEQUENCE</scope>
    <source>
        <strain evidence="3">Hildebrandi</strain>
    </source>
</reference>
<keyword evidence="4" id="KW-1185">Reference proteome</keyword>
<evidence type="ECO:0000259" key="2">
    <source>
        <dbReference type="Pfam" id="PF04577"/>
    </source>
</evidence>
<name>A0A9K3PI01_9STRA</name>
<dbReference type="AlphaFoldDB" id="A0A9K3PI01"/>
<sequence length="475" mass="53391">MLERLKVRGKATVVVSLVVLVLAAISTLQNVTDLSRYQGSPISEGIQSIKNDTNLNATIQRETTKELTPPGQEPSKGNLSTPSNHSHWPTEPPTATSIECDPSPNQPLVKGISFPQYENASAYFSRDFPGDKNMMFPTHNFVMCRVHPVGKSHFPHVMQQLYGCYSYWQENLHDKSQLEKIPILQVPANMRGKLERNPFLTGFLQIMTKQLGVKVIVDDGKNQADAIMEIYCNTTTTKSNQTFTPTAANFTFVPQDFDLSGGYILSHAKELNELVREHFYPNMTSMAFRETNDNICASKQAMSNENVGPRIGILNRKAFNGRFLSNAENLEHSLRSVISSKNQSVSSSIQIYFFEDRPFQEQVEFFQGNDIILSPHGAQLTGVPFLANKACSQLLELFPKRYWIPSFFGSLARNAGVQYSYLYLSDNPPEGEQATSLRERVHARAQSLCPNPQEIVSVVLQLINDWRQCCNTLKP</sequence>
<feature type="region of interest" description="Disordered" evidence="1">
    <location>
        <begin position="63"/>
        <end position="102"/>
    </location>
</feature>
<feature type="domain" description="Glycosyltransferase 61 catalytic" evidence="2">
    <location>
        <begin position="251"/>
        <end position="390"/>
    </location>
</feature>
<dbReference type="OrthoDB" id="48748at2759"/>